<reference evidence="10" key="1">
    <citation type="submission" date="2022-03" db="EMBL/GenBank/DDBJ databases">
        <authorList>
            <person name="Martin C."/>
        </authorList>
    </citation>
    <scope>NUCLEOTIDE SEQUENCE</scope>
</reference>
<keyword evidence="6" id="KW-0539">Nucleus</keyword>
<dbReference type="Gene3D" id="3.30.160.60">
    <property type="entry name" value="Classic Zinc Finger"/>
    <property type="match status" value="2"/>
</dbReference>
<evidence type="ECO:0000256" key="8">
    <source>
        <dbReference type="SAM" id="MobiDB-lite"/>
    </source>
</evidence>
<feature type="compositionally biased region" description="Basic and acidic residues" evidence="8">
    <location>
        <begin position="198"/>
        <end position="208"/>
    </location>
</feature>
<dbReference type="SMART" id="SM00355">
    <property type="entry name" value="ZnF_C2H2"/>
    <property type="match status" value="2"/>
</dbReference>
<dbReference type="GO" id="GO:0008270">
    <property type="term" value="F:zinc ion binding"/>
    <property type="evidence" value="ECO:0007669"/>
    <property type="project" value="UniProtKB-KW"/>
</dbReference>
<dbReference type="InterPro" id="IPR036236">
    <property type="entry name" value="Znf_C2H2_sf"/>
</dbReference>
<dbReference type="InterPro" id="IPR050331">
    <property type="entry name" value="Zinc_finger"/>
</dbReference>
<evidence type="ECO:0000256" key="6">
    <source>
        <dbReference type="ARBA" id="ARBA00023242"/>
    </source>
</evidence>
<feature type="compositionally biased region" description="Polar residues" evidence="8">
    <location>
        <begin position="213"/>
        <end position="226"/>
    </location>
</feature>
<dbReference type="PANTHER" id="PTHR16515">
    <property type="entry name" value="PR DOMAIN ZINC FINGER PROTEIN"/>
    <property type="match status" value="1"/>
</dbReference>
<feature type="compositionally biased region" description="Polar residues" evidence="8">
    <location>
        <begin position="60"/>
        <end position="114"/>
    </location>
</feature>
<evidence type="ECO:0000256" key="2">
    <source>
        <dbReference type="ARBA" id="ARBA00022723"/>
    </source>
</evidence>
<comment type="subcellular location">
    <subcellularLocation>
        <location evidence="1">Nucleus</location>
    </subcellularLocation>
</comment>
<keyword evidence="4 7" id="KW-0863">Zinc-finger</keyword>
<dbReference type="OrthoDB" id="6327333at2759"/>
<feature type="domain" description="C2H2-type" evidence="9">
    <location>
        <begin position="353"/>
        <end position="376"/>
    </location>
</feature>
<keyword evidence="5" id="KW-0862">Zinc</keyword>
<protein>
    <recommendedName>
        <fullName evidence="9">C2H2-type domain-containing protein</fullName>
    </recommendedName>
</protein>
<accession>A0A8S4NA41</accession>
<evidence type="ECO:0000256" key="4">
    <source>
        <dbReference type="ARBA" id="ARBA00022771"/>
    </source>
</evidence>
<sequence length="384" mass="42651">MGSTNAMLTQMIQDAVLKLCTQNVVFNKSLEIDGIICVSPGDEAKEIVVKMHRTIVKPNEPQTPAQPVWSASPSQIPTDSYYTGGPQQSPRQYPSDTFPNPNQRRPGPITSQRQKPAPIRPKIPQSPMRDNNRTPQSPMGNTPTVTQSPYYSPAEPSATQVAPGGPLGQSEGVTVKEEPPSSPRRIKRSLSDDTQQDTPEHSTEKQPKLDQTPGATDNQNTNNINIKQEKEEPITIELGDDDDEEEDGGGGYDEDSTAGASWMGDNTLDTSQDNMADNSMADQSSAQQYEYYGVEDNMLQLRDSDNQSAQSFGHGAFKGSNIQRYVCSVCHKVMTRKDHYSYHMKTHTGEKPHKCPLCLKEFRQPSDLKRHQKRVHGFAHNQKQ</sequence>
<keyword evidence="11" id="KW-1185">Reference proteome</keyword>
<dbReference type="Pfam" id="PF00096">
    <property type="entry name" value="zf-C2H2"/>
    <property type="match status" value="2"/>
</dbReference>
<feature type="compositionally biased region" description="Acidic residues" evidence="8">
    <location>
        <begin position="238"/>
        <end position="256"/>
    </location>
</feature>
<evidence type="ECO:0000256" key="1">
    <source>
        <dbReference type="ARBA" id="ARBA00004123"/>
    </source>
</evidence>
<dbReference type="PROSITE" id="PS50157">
    <property type="entry name" value="ZINC_FINGER_C2H2_2"/>
    <property type="match status" value="2"/>
</dbReference>
<dbReference type="AlphaFoldDB" id="A0A8S4NA41"/>
<dbReference type="SUPFAM" id="SSF57667">
    <property type="entry name" value="beta-beta-alpha zinc fingers"/>
    <property type="match status" value="1"/>
</dbReference>
<feature type="domain" description="C2H2-type" evidence="9">
    <location>
        <begin position="325"/>
        <end position="352"/>
    </location>
</feature>
<dbReference type="GO" id="GO:0010468">
    <property type="term" value="P:regulation of gene expression"/>
    <property type="evidence" value="ECO:0007669"/>
    <property type="project" value="TreeGrafter"/>
</dbReference>
<evidence type="ECO:0000256" key="7">
    <source>
        <dbReference type="PROSITE-ProRule" id="PRU00042"/>
    </source>
</evidence>
<dbReference type="EMBL" id="CAIIXF020000002">
    <property type="protein sequence ID" value="CAH1778340.1"/>
    <property type="molecule type" value="Genomic_DNA"/>
</dbReference>
<evidence type="ECO:0000313" key="11">
    <source>
        <dbReference type="Proteomes" id="UP000749559"/>
    </source>
</evidence>
<dbReference type="Proteomes" id="UP000749559">
    <property type="component" value="Unassembled WGS sequence"/>
</dbReference>
<evidence type="ECO:0000256" key="5">
    <source>
        <dbReference type="ARBA" id="ARBA00022833"/>
    </source>
</evidence>
<proteinExistence type="predicted"/>
<dbReference type="InterPro" id="IPR013087">
    <property type="entry name" value="Znf_C2H2_type"/>
</dbReference>
<evidence type="ECO:0000256" key="3">
    <source>
        <dbReference type="ARBA" id="ARBA00022737"/>
    </source>
</evidence>
<feature type="compositionally biased region" description="Polar residues" evidence="8">
    <location>
        <begin position="267"/>
        <end position="283"/>
    </location>
</feature>
<evidence type="ECO:0000313" key="10">
    <source>
        <dbReference type="EMBL" id="CAH1778340.1"/>
    </source>
</evidence>
<feature type="compositionally biased region" description="Polar residues" evidence="8">
    <location>
        <begin position="133"/>
        <end position="150"/>
    </location>
</feature>
<dbReference type="GO" id="GO:0005634">
    <property type="term" value="C:nucleus"/>
    <property type="evidence" value="ECO:0007669"/>
    <property type="project" value="UniProtKB-SubCell"/>
</dbReference>
<organism evidence="10 11">
    <name type="scientific">Owenia fusiformis</name>
    <name type="common">Polychaete worm</name>
    <dbReference type="NCBI Taxonomy" id="6347"/>
    <lineage>
        <taxon>Eukaryota</taxon>
        <taxon>Metazoa</taxon>
        <taxon>Spiralia</taxon>
        <taxon>Lophotrochozoa</taxon>
        <taxon>Annelida</taxon>
        <taxon>Polychaeta</taxon>
        <taxon>Sedentaria</taxon>
        <taxon>Canalipalpata</taxon>
        <taxon>Sabellida</taxon>
        <taxon>Oweniida</taxon>
        <taxon>Oweniidae</taxon>
        <taxon>Owenia</taxon>
    </lineage>
</organism>
<name>A0A8S4NA41_OWEFU</name>
<dbReference type="FunFam" id="3.30.160.60:FF:002343">
    <property type="entry name" value="Zinc finger protein 33A"/>
    <property type="match status" value="1"/>
</dbReference>
<gene>
    <name evidence="10" type="ORF">OFUS_LOCUS5271</name>
</gene>
<keyword evidence="3" id="KW-0677">Repeat</keyword>
<dbReference type="PANTHER" id="PTHR16515:SF49">
    <property type="entry name" value="GASTRULA ZINC FINGER PROTEIN XLCGF49.1-LIKE-RELATED"/>
    <property type="match status" value="1"/>
</dbReference>
<dbReference type="PROSITE" id="PS00028">
    <property type="entry name" value="ZINC_FINGER_C2H2_1"/>
    <property type="match status" value="2"/>
</dbReference>
<feature type="region of interest" description="Disordered" evidence="8">
    <location>
        <begin position="58"/>
        <end position="283"/>
    </location>
</feature>
<keyword evidence="2" id="KW-0479">Metal-binding</keyword>
<evidence type="ECO:0000259" key="9">
    <source>
        <dbReference type="PROSITE" id="PS50157"/>
    </source>
</evidence>
<comment type="caution">
    <text evidence="10">The sequence shown here is derived from an EMBL/GenBank/DDBJ whole genome shotgun (WGS) entry which is preliminary data.</text>
</comment>